<feature type="transmembrane region" description="Helical" evidence="8">
    <location>
        <begin position="180"/>
        <end position="199"/>
    </location>
</feature>
<dbReference type="GO" id="GO:0000139">
    <property type="term" value="C:Golgi membrane"/>
    <property type="evidence" value="ECO:0007669"/>
    <property type="project" value="UniProtKB-SubCell"/>
</dbReference>
<dbReference type="InterPro" id="IPR007217">
    <property type="entry name" value="Per1-like"/>
</dbReference>
<evidence type="ECO:0000256" key="5">
    <source>
        <dbReference type="ARBA" id="ARBA00022729"/>
    </source>
</evidence>
<feature type="transmembrane region" description="Helical" evidence="8">
    <location>
        <begin position="117"/>
        <end position="137"/>
    </location>
</feature>
<protein>
    <recommendedName>
        <fullName evidence="8">Post-GPI attachment to proteins factor 3</fullName>
    </recommendedName>
</protein>
<feature type="transmembrane region" description="Helical" evidence="8">
    <location>
        <begin position="233"/>
        <end position="256"/>
    </location>
</feature>
<dbReference type="FunCoup" id="A0A482XSH9">
    <property type="interactions" value="524"/>
</dbReference>
<reference evidence="9 10" key="1">
    <citation type="journal article" date="2017" name="Gigascience">
        <title>Genome sequence of the small brown planthopper, Laodelphax striatellus.</title>
        <authorList>
            <person name="Zhu J."/>
            <person name="Jiang F."/>
            <person name="Wang X."/>
            <person name="Yang P."/>
            <person name="Bao Y."/>
            <person name="Zhao W."/>
            <person name="Wang W."/>
            <person name="Lu H."/>
            <person name="Wang Q."/>
            <person name="Cui N."/>
            <person name="Li J."/>
            <person name="Chen X."/>
            <person name="Luo L."/>
            <person name="Yu J."/>
            <person name="Kang L."/>
            <person name="Cui F."/>
        </authorList>
    </citation>
    <scope>NUCLEOTIDE SEQUENCE [LARGE SCALE GENOMIC DNA]</scope>
    <source>
        <strain evidence="9">Lst14</strain>
    </source>
</reference>
<sequence>MFYSFLKINLCYVILHLFTYGFFVDFANASLGDSFPSYKLCVKTCRDKACDRDGYNFKRNNSTFPNNIFDLRWRCSDDCQYECMWYVVDSFAAKGWPPPQFHGKWPFVRWLGLQEPASVIFSLMNLAVHLVMLHQFRSRVRPGGPMYKLWSFYFVVCANAWIWSAIFHSRDLPFTECMDYLSAFCMVFYSLYGMVMRMLIGAPFMISLLVTLVFLSFLLNHAAYLILDQLDYHYNMTANIVIGFISAACSAIWCILNWRRHSHSRNLALCLTWGILTTLLEISDFPPIAWTFDAHALWHLSTTPVPYFFWSFVIEDCKYLRKAYMKER</sequence>
<keyword evidence="3 8" id="KW-0337">GPI-anchor biosynthesis</keyword>
<dbReference type="GO" id="GO:0005789">
    <property type="term" value="C:endoplasmic reticulum membrane"/>
    <property type="evidence" value="ECO:0007669"/>
    <property type="project" value="TreeGrafter"/>
</dbReference>
<evidence type="ECO:0000256" key="4">
    <source>
        <dbReference type="ARBA" id="ARBA00022692"/>
    </source>
</evidence>
<dbReference type="AlphaFoldDB" id="A0A482XSH9"/>
<dbReference type="GO" id="GO:0016788">
    <property type="term" value="F:hydrolase activity, acting on ester bonds"/>
    <property type="evidence" value="ECO:0007669"/>
    <property type="project" value="TreeGrafter"/>
</dbReference>
<organism evidence="9 10">
    <name type="scientific">Laodelphax striatellus</name>
    <name type="common">Small brown planthopper</name>
    <name type="synonym">Delphax striatella</name>
    <dbReference type="NCBI Taxonomy" id="195883"/>
    <lineage>
        <taxon>Eukaryota</taxon>
        <taxon>Metazoa</taxon>
        <taxon>Ecdysozoa</taxon>
        <taxon>Arthropoda</taxon>
        <taxon>Hexapoda</taxon>
        <taxon>Insecta</taxon>
        <taxon>Pterygota</taxon>
        <taxon>Neoptera</taxon>
        <taxon>Paraneoptera</taxon>
        <taxon>Hemiptera</taxon>
        <taxon>Auchenorrhyncha</taxon>
        <taxon>Fulgoroidea</taxon>
        <taxon>Delphacidae</taxon>
        <taxon>Criomorphinae</taxon>
        <taxon>Laodelphax</taxon>
    </lineage>
</organism>
<feature type="transmembrane region" description="Helical" evidence="8">
    <location>
        <begin position="12"/>
        <end position="31"/>
    </location>
</feature>
<dbReference type="PANTHER" id="PTHR13148">
    <property type="entry name" value="PER1-RELATED"/>
    <property type="match status" value="1"/>
</dbReference>
<feature type="transmembrane region" description="Helical" evidence="8">
    <location>
        <begin position="206"/>
        <end position="227"/>
    </location>
</feature>
<gene>
    <name evidence="9" type="ORF">LSTR_LSTR008361</name>
</gene>
<evidence type="ECO:0000256" key="6">
    <source>
        <dbReference type="ARBA" id="ARBA00022989"/>
    </source>
</evidence>
<dbReference type="OrthoDB" id="419770at2759"/>
<evidence type="ECO:0000313" key="9">
    <source>
        <dbReference type="EMBL" id="RZF49075.1"/>
    </source>
</evidence>
<proteinExistence type="inferred from homology"/>
<feature type="transmembrane region" description="Helical" evidence="8">
    <location>
        <begin position="149"/>
        <end position="168"/>
    </location>
</feature>
<keyword evidence="8" id="KW-0333">Golgi apparatus</keyword>
<dbReference type="GO" id="GO:0006506">
    <property type="term" value="P:GPI anchor biosynthetic process"/>
    <property type="evidence" value="ECO:0007669"/>
    <property type="project" value="UniProtKB-KW"/>
</dbReference>
<dbReference type="STRING" id="195883.A0A482XSH9"/>
<dbReference type="EMBL" id="QKKF02000377">
    <property type="protein sequence ID" value="RZF49075.1"/>
    <property type="molecule type" value="Genomic_DNA"/>
</dbReference>
<evidence type="ECO:0000256" key="3">
    <source>
        <dbReference type="ARBA" id="ARBA00022502"/>
    </source>
</evidence>
<dbReference type="PANTHER" id="PTHR13148:SF0">
    <property type="entry name" value="POST-GPI ATTACHMENT TO PROTEINS FACTOR 3"/>
    <property type="match status" value="1"/>
</dbReference>
<keyword evidence="5" id="KW-0732">Signal</keyword>
<evidence type="ECO:0000313" key="10">
    <source>
        <dbReference type="Proteomes" id="UP000291343"/>
    </source>
</evidence>
<keyword evidence="10" id="KW-1185">Reference proteome</keyword>
<keyword evidence="7 8" id="KW-0472">Membrane</keyword>
<evidence type="ECO:0000256" key="7">
    <source>
        <dbReference type="ARBA" id="ARBA00023136"/>
    </source>
</evidence>
<evidence type="ECO:0000256" key="1">
    <source>
        <dbReference type="ARBA" id="ARBA00004127"/>
    </source>
</evidence>
<accession>A0A482XSH9</accession>
<comment type="function">
    <text evidence="8">Involved in the lipid remodeling steps of GPI-anchor maturation.</text>
</comment>
<name>A0A482XSH9_LAOST</name>
<feature type="transmembrane region" description="Helical" evidence="8">
    <location>
        <begin position="268"/>
        <end position="290"/>
    </location>
</feature>
<comment type="caution">
    <text evidence="9">The sequence shown here is derived from an EMBL/GenBank/DDBJ whole genome shotgun (WGS) entry which is preliminary data.</text>
</comment>
<feature type="transmembrane region" description="Helical" evidence="8">
    <location>
        <begin position="296"/>
        <end position="314"/>
    </location>
</feature>
<dbReference type="Pfam" id="PF04080">
    <property type="entry name" value="Per1"/>
    <property type="match status" value="1"/>
</dbReference>
<keyword evidence="4 8" id="KW-0812">Transmembrane</keyword>
<comment type="similarity">
    <text evidence="2 8">Belongs to the PGAP3 family.</text>
</comment>
<evidence type="ECO:0000256" key="2">
    <source>
        <dbReference type="ARBA" id="ARBA00006387"/>
    </source>
</evidence>
<dbReference type="InParanoid" id="A0A482XSH9"/>
<evidence type="ECO:0000256" key="8">
    <source>
        <dbReference type="RuleBase" id="RU365066"/>
    </source>
</evidence>
<comment type="subcellular location">
    <subcellularLocation>
        <location evidence="1">Endomembrane system</location>
        <topology evidence="1">Multi-pass membrane protein</topology>
    </subcellularLocation>
    <subcellularLocation>
        <location evidence="8">Golgi apparatus membrane</location>
        <topology evidence="8">Multi-pass membrane protein</topology>
    </subcellularLocation>
</comment>
<comment type="caution">
    <text evidence="8">Lacks conserved residue(s) required for the propagation of feature annotation.</text>
</comment>
<keyword evidence="6 8" id="KW-1133">Transmembrane helix</keyword>
<dbReference type="Proteomes" id="UP000291343">
    <property type="component" value="Unassembled WGS sequence"/>
</dbReference>